<sequence length="60" mass="5648">MSELPPEPPEEPPSGPDGGAGGSGEPGGGNVATPVPVDSPLTRDGDVGAPPDTLPPPPAG</sequence>
<protein>
    <submittedName>
        <fullName evidence="2">Uncharacterized protein</fullName>
    </submittedName>
</protein>
<dbReference type="EMBL" id="BAAATJ010000007">
    <property type="protein sequence ID" value="GAA2395894.1"/>
    <property type="molecule type" value="Genomic_DNA"/>
</dbReference>
<organism evidence="2 3">
    <name type="scientific">Streptomyces glaucosporus</name>
    <dbReference type="NCBI Taxonomy" id="284044"/>
    <lineage>
        <taxon>Bacteria</taxon>
        <taxon>Bacillati</taxon>
        <taxon>Actinomycetota</taxon>
        <taxon>Actinomycetes</taxon>
        <taxon>Kitasatosporales</taxon>
        <taxon>Streptomycetaceae</taxon>
        <taxon>Streptomyces</taxon>
    </lineage>
</organism>
<keyword evidence="3" id="KW-1185">Reference proteome</keyword>
<evidence type="ECO:0000313" key="3">
    <source>
        <dbReference type="Proteomes" id="UP001500058"/>
    </source>
</evidence>
<dbReference type="Proteomes" id="UP001500058">
    <property type="component" value="Unassembled WGS sequence"/>
</dbReference>
<name>A0ABN3I8E5_9ACTN</name>
<gene>
    <name evidence="2" type="ORF">GCM10010420_21790</name>
</gene>
<accession>A0ABN3I8E5</accession>
<feature type="compositionally biased region" description="Gly residues" evidence="1">
    <location>
        <begin position="16"/>
        <end position="30"/>
    </location>
</feature>
<feature type="region of interest" description="Disordered" evidence="1">
    <location>
        <begin position="1"/>
        <end position="60"/>
    </location>
</feature>
<dbReference type="RefSeq" id="WP_344630721.1">
    <property type="nucleotide sequence ID" value="NZ_BAAATJ010000007.1"/>
</dbReference>
<comment type="caution">
    <text evidence="2">The sequence shown here is derived from an EMBL/GenBank/DDBJ whole genome shotgun (WGS) entry which is preliminary data.</text>
</comment>
<evidence type="ECO:0000313" key="2">
    <source>
        <dbReference type="EMBL" id="GAA2395894.1"/>
    </source>
</evidence>
<feature type="compositionally biased region" description="Pro residues" evidence="1">
    <location>
        <begin position="1"/>
        <end position="15"/>
    </location>
</feature>
<evidence type="ECO:0000256" key="1">
    <source>
        <dbReference type="SAM" id="MobiDB-lite"/>
    </source>
</evidence>
<reference evidence="2 3" key="1">
    <citation type="journal article" date="2019" name="Int. J. Syst. Evol. Microbiol.">
        <title>The Global Catalogue of Microorganisms (GCM) 10K type strain sequencing project: providing services to taxonomists for standard genome sequencing and annotation.</title>
        <authorList>
            <consortium name="The Broad Institute Genomics Platform"/>
            <consortium name="The Broad Institute Genome Sequencing Center for Infectious Disease"/>
            <person name="Wu L."/>
            <person name="Ma J."/>
        </authorList>
    </citation>
    <scope>NUCLEOTIDE SEQUENCE [LARGE SCALE GENOMIC DNA]</scope>
    <source>
        <strain evidence="2 3">JCM 6921</strain>
    </source>
</reference>
<proteinExistence type="predicted"/>